<dbReference type="Proteomes" id="UP000003824">
    <property type="component" value="Unassembled WGS sequence"/>
</dbReference>
<sequence>MDWLTPLTGIVGVVVGALTSYASTHQVQKRQLADARLAREEAERAAVVAANAGALTALLGYVRKMPPDSTLVDVPSAAHGQLAEREQAWAKELDEYLEPARVAALEVRDEQLRTLLLDGLTWIHAWDWIDLDPYRRSREWLMQGTIQHLISCVFAWRRGDARMPEPNGAYARYKEAWEYEEERQRIEAEENEAERRGQRH</sequence>
<name>D5ZXH1_STRV1</name>
<evidence type="ECO:0000313" key="2">
    <source>
        <dbReference type="Proteomes" id="UP000003824"/>
    </source>
</evidence>
<protein>
    <submittedName>
        <fullName evidence="1">Predicted protein</fullName>
    </submittedName>
</protein>
<reference evidence="2" key="1">
    <citation type="submission" date="2008-12" db="EMBL/GenBank/DDBJ databases">
        <title>Annotation of Streptomyces ghanaensis ATCC 14672.</title>
        <authorList>
            <consortium name="The Broad Institute Genome Sequencing Platform"/>
            <consortium name="Broad Institute Microbial Sequencing Center"/>
            <person name="Fischbach M."/>
            <person name="Ward D."/>
            <person name="Young S."/>
            <person name="Kodira C.D."/>
            <person name="Zeng Q."/>
            <person name="Koehrsen M."/>
            <person name="Godfrey P."/>
            <person name="Alvarado L."/>
            <person name="Berlin A.M."/>
            <person name="Borenstein D."/>
            <person name="Chen Z."/>
            <person name="Engels R."/>
            <person name="Freedman E."/>
            <person name="Gellesch M."/>
            <person name="Goldberg J."/>
            <person name="Griggs A."/>
            <person name="Gujja S."/>
            <person name="Heiman D.I."/>
            <person name="Hepburn T.A."/>
            <person name="Howarth C."/>
            <person name="Jen D."/>
            <person name="Larson L."/>
            <person name="Lewis B."/>
            <person name="Mehta T."/>
            <person name="Park D."/>
            <person name="Pearson M."/>
            <person name="Roberts A."/>
            <person name="Saif S."/>
            <person name="Shea T.D."/>
            <person name="Shenoy N."/>
            <person name="Sisk P."/>
            <person name="Stolte C."/>
            <person name="Sykes S.N."/>
            <person name="Walk T."/>
            <person name="White J."/>
            <person name="Yandava C."/>
            <person name="Straight P."/>
            <person name="Clardy J."/>
            <person name="Hung D."/>
            <person name="Kolter R."/>
            <person name="Mekalanos J."/>
            <person name="Walker S."/>
            <person name="Walsh C.T."/>
            <person name="Wieland B.L.C."/>
            <person name="Ilzarbe M."/>
            <person name="Galagan J."/>
            <person name="Nusbaum C."/>
            <person name="Birren B."/>
        </authorList>
    </citation>
    <scope>NUCLEOTIDE SEQUENCE [LARGE SCALE GENOMIC DNA]</scope>
    <source>
        <strain evidence="2">ATCC 14672 / DSM 40746 / JCM 4963 / KCTC 9882 / NRRL B-12104 / FH 1290</strain>
    </source>
</reference>
<gene>
    <name evidence="1" type="ORF">SSFG_02353</name>
</gene>
<accession>D5ZXH1</accession>
<proteinExistence type="predicted"/>
<organism evidence="1 2">
    <name type="scientific">Streptomyces viridosporus (strain ATCC 14672 / DSM 40746 / JCM 4963 / KCTC 9882 / NRRL B-12104 / FH 1290)</name>
    <name type="common">Streptomyces ghanaensis</name>
    <dbReference type="NCBI Taxonomy" id="566461"/>
    <lineage>
        <taxon>Bacteria</taxon>
        <taxon>Bacillati</taxon>
        <taxon>Actinomycetota</taxon>
        <taxon>Actinomycetes</taxon>
        <taxon>Kitasatosporales</taxon>
        <taxon>Streptomycetaceae</taxon>
        <taxon>Streptomyces</taxon>
    </lineage>
</organism>
<dbReference type="EMBL" id="DS999641">
    <property type="protein sequence ID" value="EFE67104.2"/>
    <property type="molecule type" value="Genomic_DNA"/>
</dbReference>
<dbReference type="RefSeq" id="WP_004983382.1">
    <property type="nucleotide sequence ID" value="NZ_DS999641.1"/>
</dbReference>
<evidence type="ECO:0000313" key="1">
    <source>
        <dbReference type="EMBL" id="EFE67104.2"/>
    </source>
</evidence>
<dbReference type="AlphaFoldDB" id="D5ZXH1"/>